<evidence type="ECO:0000313" key="2">
    <source>
        <dbReference type="EMBL" id="SES48962.1"/>
    </source>
</evidence>
<accession>A0A1H9XS38</accession>
<dbReference type="Gene3D" id="1.10.10.2840">
    <property type="entry name" value="PucR C-terminal helix-turn-helix domain"/>
    <property type="match status" value="1"/>
</dbReference>
<dbReference type="InterPro" id="IPR042070">
    <property type="entry name" value="PucR_C-HTH_sf"/>
</dbReference>
<dbReference type="Proteomes" id="UP000199028">
    <property type="component" value="Unassembled WGS sequence"/>
</dbReference>
<evidence type="ECO:0000259" key="1">
    <source>
        <dbReference type="Pfam" id="PF13556"/>
    </source>
</evidence>
<gene>
    <name evidence="2" type="ORF">SAMN05216195_11725</name>
</gene>
<dbReference type="PANTHER" id="PTHR33744">
    <property type="entry name" value="CARBOHYDRATE DIACID REGULATOR"/>
    <property type="match status" value="1"/>
</dbReference>
<organism evidence="2 3">
    <name type="scientific">Lentzea flaviverrucosa</name>
    <dbReference type="NCBI Taxonomy" id="200379"/>
    <lineage>
        <taxon>Bacteria</taxon>
        <taxon>Bacillati</taxon>
        <taxon>Actinomycetota</taxon>
        <taxon>Actinomycetes</taxon>
        <taxon>Pseudonocardiales</taxon>
        <taxon>Pseudonocardiaceae</taxon>
        <taxon>Lentzea</taxon>
    </lineage>
</organism>
<keyword evidence="3" id="KW-1185">Reference proteome</keyword>
<feature type="domain" description="PucR C-terminal helix-turn-helix" evidence="1">
    <location>
        <begin position="319"/>
        <end position="376"/>
    </location>
</feature>
<sequence length="398" mass="42066">MLAAADCVIGTGATWNTSGGTGSAADEILSAPAVARLLRVVIDSQMTSIPLDARATATTIIHTAVGVMARCAAGKTGTDMWPADLSDRVRATAGEWSRTGCPVDPVVVALGQVTRVMVDVVATRHREPGTASSCVRELTLASRRLLRELLDGVKRDTVQGESEDFSGRRAVLSAVRERDFSAPSYLVSALRLDDLRGLARIRSLVTSCSDPGMVFTPTAAGCVVLIPCAVSANATPAAQELWNRLGGQLWMGYCWRGAADLPSGKREASDLAALAVATGQGPGLFDAKSLALEYTALVNPDVSHSVLKAVAPLLGDDLLLETVVVLLAAKGSRKRTARQLLIHRSTLNRRLEKIAELTGHDPSSQRGFMTFSLAMTARSLLRAGLLSSRSPRPHPVLA</sequence>
<dbReference type="EMBL" id="FOFT01000017">
    <property type="protein sequence ID" value="SES48962.1"/>
    <property type="molecule type" value="Genomic_DNA"/>
</dbReference>
<dbReference type="PANTHER" id="PTHR33744:SF15">
    <property type="entry name" value="CARBOHYDRATE DIACID REGULATOR"/>
    <property type="match status" value="1"/>
</dbReference>
<dbReference type="Pfam" id="PF13556">
    <property type="entry name" value="HTH_30"/>
    <property type="match status" value="1"/>
</dbReference>
<dbReference type="AlphaFoldDB" id="A0A1H9XS38"/>
<reference evidence="3" key="1">
    <citation type="submission" date="2016-10" db="EMBL/GenBank/DDBJ databases">
        <authorList>
            <person name="Varghese N."/>
            <person name="Submissions S."/>
        </authorList>
    </citation>
    <scope>NUCLEOTIDE SEQUENCE [LARGE SCALE GENOMIC DNA]</scope>
    <source>
        <strain evidence="3">CGMCC 4.578</strain>
    </source>
</reference>
<proteinExistence type="predicted"/>
<dbReference type="OrthoDB" id="4534407at2"/>
<protein>
    <submittedName>
        <fullName evidence="2">PucR C-terminal helix-turn-helix domain-containing protein</fullName>
    </submittedName>
</protein>
<dbReference type="InterPro" id="IPR051448">
    <property type="entry name" value="CdaR-like_regulators"/>
</dbReference>
<name>A0A1H9XS38_9PSEU</name>
<dbReference type="InterPro" id="IPR025736">
    <property type="entry name" value="PucR_C-HTH_dom"/>
</dbReference>
<evidence type="ECO:0000313" key="3">
    <source>
        <dbReference type="Proteomes" id="UP000199028"/>
    </source>
</evidence>